<evidence type="ECO:0000313" key="2">
    <source>
        <dbReference type="EMBL" id="SDH00892.1"/>
    </source>
</evidence>
<keyword evidence="1" id="KW-0732">Signal</keyword>
<name>A0A1G7YWE3_9FLAO</name>
<dbReference type="EMBL" id="FNCZ01000001">
    <property type="protein sequence ID" value="SDH00892.1"/>
    <property type="molecule type" value="Genomic_DNA"/>
</dbReference>
<dbReference type="AlphaFoldDB" id="A0A1G7YWE3"/>
<reference evidence="3" key="1">
    <citation type="submission" date="2016-10" db="EMBL/GenBank/DDBJ databases">
        <authorList>
            <person name="Varghese N."/>
            <person name="Submissions S."/>
        </authorList>
    </citation>
    <scope>NUCLEOTIDE SEQUENCE [LARGE SCALE GENOMIC DNA]</scope>
    <source>
        <strain evidence="3">DSM 15363</strain>
    </source>
</reference>
<feature type="signal peptide" evidence="1">
    <location>
        <begin position="1"/>
        <end position="19"/>
    </location>
</feature>
<dbReference type="RefSeq" id="WP_139181021.1">
    <property type="nucleotide sequence ID" value="NZ_FNCZ01000001.1"/>
</dbReference>
<feature type="chain" id="PRO_5011660920" evidence="1">
    <location>
        <begin position="20"/>
        <end position="258"/>
    </location>
</feature>
<evidence type="ECO:0000256" key="1">
    <source>
        <dbReference type="SAM" id="SignalP"/>
    </source>
</evidence>
<dbReference type="OrthoDB" id="1177628at2"/>
<dbReference type="Proteomes" id="UP000199492">
    <property type="component" value="Unassembled WGS sequence"/>
</dbReference>
<accession>A0A1G7YWE3</accession>
<gene>
    <name evidence="2" type="ORF">SAMN04489796_1011156</name>
</gene>
<dbReference type="STRING" id="262004.SAMN04489796_1011156"/>
<organism evidence="2 3">
    <name type="scientific">Winogradskyella thalassocola</name>
    <dbReference type="NCBI Taxonomy" id="262004"/>
    <lineage>
        <taxon>Bacteria</taxon>
        <taxon>Pseudomonadati</taxon>
        <taxon>Bacteroidota</taxon>
        <taxon>Flavobacteriia</taxon>
        <taxon>Flavobacteriales</taxon>
        <taxon>Flavobacteriaceae</taxon>
        <taxon>Winogradskyella</taxon>
    </lineage>
</organism>
<protein>
    <submittedName>
        <fullName evidence="2">Uncharacterized protein</fullName>
    </submittedName>
</protein>
<sequence>MEKSLIIILACCFSWSLNAQDSLCVFKIKGSAYSKMMSSITPISKGMFITDKSKLLVNESSEITAINANGEAFQINKVGEYNFNTIIEQHSAENSKSLTSKYFKLMWNELLKNESGKTIIGGVFRGDVLMEFPKDSTKLASSKLTFKWKIEEENKTYYLFVKNLSTDEIFKTATNGSELTLYKDQTIFSEGTDFEWMVSTSEFPNLKNKMFYFINLVSKAEYKLQIATYHTLIKDLKNLGLSETEIETSICETYGICK</sequence>
<keyword evidence="3" id="KW-1185">Reference proteome</keyword>
<evidence type="ECO:0000313" key="3">
    <source>
        <dbReference type="Proteomes" id="UP000199492"/>
    </source>
</evidence>
<proteinExistence type="predicted"/>